<gene>
    <name evidence="1" type="ORF">A2V58_03290</name>
</gene>
<accession>A0A1F6UMW4</accession>
<name>A0A1F6UMW4_9PROT</name>
<organism evidence="1 2">
    <name type="scientific">Candidatus Muproteobacteria bacterium RBG_19FT_COMBO_61_10</name>
    <dbReference type="NCBI Taxonomy" id="1817761"/>
    <lineage>
        <taxon>Bacteria</taxon>
        <taxon>Pseudomonadati</taxon>
        <taxon>Pseudomonadota</taxon>
        <taxon>Candidatus Muproteobacteria</taxon>
    </lineage>
</organism>
<reference evidence="1 2" key="1">
    <citation type="journal article" date="2016" name="Nat. Commun.">
        <title>Thousands of microbial genomes shed light on interconnected biogeochemical processes in an aquifer system.</title>
        <authorList>
            <person name="Anantharaman K."/>
            <person name="Brown C.T."/>
            <person name="Hug L.A."/>
            <person name="Sharon I."/>
            <person name="Castelle C.J."/>
            <person name="Probst A.J."/>
            <person name="Thomas B.C."/>
            <person name="Singh A."/>
            <person name="Wilkins M.J."/>
            <person name="Karaoz U."/>
            <person name="Brodie E.L."/>
            <person name="Williams K.H."/>
            <person name="Hubbard S.S."/>
            <person name="Banfield J.F."/>
        </authorList>
    </citation>
    <scope>NUCLEOTIDE SEQUENCE [LARGE SCALE GENOMIC DNA]</scope>
</reference>
<dbReference type="AlphaFoldDB" id="A0A1F6UMW4"/>
<proteinExistence type="predicted"/>
<dbReference type="Proteomes" id="UP000177950">
    <property type="component" value="Unassembled WGS sequence"/>
</dbReference>
<evidence type="ECO:0000313" key="2">
    <source>
        <dbReference type="Proteomes" id="UP000177950"/>
    </source>
</evidence>
<protein>
    <submittedName>
        <fullName evidence="1">Uncharacterized protein</fullName>
    </submittedName>
</protein>
<evidence type="ECO:0000313" key="1">
    <source>
        <dbReference type="EMBL" id="OGI58717.1"/>
    </source>
</evidence>
<dbReference type="EMBL" id="MFSV01000054">
    <property type="protein sequence ID" value="OGI58717.1"/>
    <property type="molecule type" value="Genomic_DNA"/>
</dbReference>
<comment type="caution">
    <text evidence="1">The sequence shown here is derived from an EMBL/GenBank/DDBJ whole genome shotgun (WGS) entry which is preliminary data.</text>
</comment>
<sequence>MVKIAPDVLKAVARKEYRIPSITAYNRLEAGPRTADFARSLRAEIRDPLWMLTRQWQFGEFQGEDAASPVTAQILGEHTTLDRVSFPGGHVSEYNASVPLEVQVERESLTGSLFLATQLARYFLRLMRDQGLMAYLDRFLLDYPLDAAIDKNDYEGAQLLTAVQGRLFDGYQLYQDMVTAAGSGTRFDQWMNDAGFPGADQQQFTLIAEPYKAWINRTYGLSSAGTSAWLPEKLEYQFALASSLPQQTRLTADQYSEGHLDWYSFDLDTRVQVDPGETRRAARAVENFVSFIPAPIAFKGMPNPRFWMMEEQQTDFGRIDTSATGLLHLLLAEFGLVYSNDWFMLPYPLDINTLCEMQGITVTDVFGQHTLIRAAGRGSESQWQRWAMFHLTDVNNARPDASLFYLAPALTKVLTSEPLEQVNLLRDEMANLVWAVEQRVPSQAGKGMSGDELAMNDSPPAAYVPVNDAVQIRYVAGTTVPDNWIPFIPVHMQGSEREVRLQRARMPAAKGAQGMILTEKAAPYYVDEVEIPKAGIIVRRSFQRARWLNGVTYLWVGRDKGAGKGEGWSNLRFDQIVDIPQNIG</sequence>